<feature type="domain" description="HTH cro/C1-type" evidence="1">
    <location>
        <begin position="7"/>
        <end position="62"/>
    </location>
</feature>
<dbReference type="Gene3D" id="1.10.260.40">
    <property type="entry name" value="lambda repressor-like DNA-binding domains"/>
    <property type="match status" value="1"/>
</dbReference>
<dbReference type="InterPro" id="IPR001387">
    <property type="entry name" value="Cro/C1-type_HTH"/>
</dbReference>
<dbReference type="AlphaFoldDB" id="H0EBY7"/>
<dbReference type="Proteomes" id="UP000005143">
    <property type="component" value="Unassembled WGS sequence"/>
</dbReference>
<dbReference type="Pfam" id="PF13560">
    <property type="entry name" value="HTH_31"/>
    <property type="match status" value="1"/>
</dbReference>
<sequence>MQARDVIVVARRRAGLTQARLAVALGVAVETLAAWESGADDPSYRQVQDVVALCGFDLHVGLPHADGVTPERVAAQLRLAPAARLAGLAVGPFDHREVLLAAAGSGARFVVIGEVAAALHGWPVPLAGHRVELVPHPADHDALLLALGQLEHVAHGPGRVDLLETPRGTTGHDDLAADARTIRLDGFDVAVASLVDLLRIDQAGDGHHVGVLIATLAGVRDEP</sequence>
<dbReference type="SUPFAM" id="SSF47413">
    <property type="entry name" value="lambda repressor-like DNA-binding domains"/>
    <property type="match status" value="1"/>
</dbReference>
<protein>
    <recommendedName>
        <fullName evidence="1">HTH cro/C1-type domain-containing protein</fullName>
    </recommendedName>
</protein>
<dbReference type="EMBL" id="AGUD01000322">
    <property type="protein sequence ID" value="EHN08803.1"/>
    <property type="molecule type" value="Genomic_DNA"/>
</dbReference>
<dbReference type="OrthoDB" id="3212051at2"/>
<organism evidence="2 3">
    <name type="scientific">Patulibacter medicamentivorans</name>
    <dbReference type="NCBI Taxonomy" id="1097667"/>
    <lineage>
        <taxon>Bacteria</taxon>
        <taxon>Bacillati</taxon>
        <taxon>Actinomycetota</taxon>
        <taxon>Thermoleophilia</taxon>
        <taxon>Solirubrobacterales</taxon>
        <taxon>Patulibacteraceae</taxon>
        <taxon>Patulibacter</taxon>
    </lineage>
</organism>
<dbReference type="PROSITE" id="PS50943">
    <property type="entry name" value="HTH_CROC1"/>
    <property type="match status" value="1"/>
</dbReference>
<dbReference type="InterPro" id="IPR010982">
    <property type="entry name" value="Lambda_DNA-bd_dom_sf"/>
</dbReference>
<dbReference type="CDD" id="cd00093">
    <property type="entry name" value="HTH_XRE"/>
    <property type="match status" value="1"/>
</dbReference>
<evidence type="ECO:0000259" key="1">
    <source>
        <dbReference type="PROSITE" id="PS50943"/>
    </source>
</evidence>
<comment type="caution">
    <text evidence="2">The sequence shown here is derived from an EMBL/GenBank/DDBJ whole genome shotgun (WGS) entry which is preliminary data.</text>
</comment>
<evidence type="ECO:0000313" key="3">
    <source>
        <dbReference type="Proteomes" id="UP000005143"/>
    </source>
</evidence>
<reference evidence="2 3" key="1">
    <citation type="journal article" date="2013" name="Biodegradation">
        <title>Quantitative proteomic analysis of ibuprofen-degrading Patulibacter sp. strain I11.</title>
        <authorList>
            <person name="Almeida B."/>
            <person name="Kjeldal H."/>
            <person name="Lolas I."/>
            <person name="Knudsen A.D."/>
            <person name="Carvalho G."/>
            <person name="Nielsen K.L."/>
            <person name="Barreto Crespo M.T."/>
            <person name="Stensballe A."/>
            <person name="Nielsen J.L."/>
        </authorList>
    </citation>
    <scope>NUCLEOTIDE SEQUENCE [LARGE SCALE GENOMIC DNA]</scope>
    <source>
        <strain evidence="2 3">I11</strain>
    </source>
</reference>
<name>H0EBY7_9ACTN</name>
<dbReference type="GO" id="GO:0003677">
    <property type="term" value="F:DNA binding"/>
    <property type="evidence" value="ECO:0007669"/>
    <property type="project" value="InterPro"/>
</dbReference>
<proteinExistence type="predicted"/>
<dbReference type="RefSeq" id="WP_007579404.1">
    <property type="nucleotide sequence ID" value="NZ_AGUD01000322.1"/>
</dbReference>
<evidence type="ECO:0000313" key="2">
    <source>
        <dbReference type="EMBL" id="EHN08803.1"/>
    </source>
</evidence>
<dbReference type="SMART" id="SM00530">
    <property type="entry name" value="HTH_XRE"/>
    <property type="match status" value="1"/>
</dbReference>
<keyword evidence="3" id="KW-1185">Reference proteome</keyword>
<accession>H0EBY7</accession>
<gene>
    <name evidence="2" type="ORF">PAI11_43720</name>
</gene>